<protein>
    <submittedName>
        <fullName evidence="1">Uncharacterized protein</fullName>
    </submittedName>
</protein>
<organism evidence="1 2">
    <name type="scientific">Rhodanobacter denitrificans</name>
    <dbReference type="NCBI Taxonomy" id="666685"/>
    <lineage>
        <taxon>Bacteria</taxon>
        <taxon>Pseudomonadati</taxon>
        <taxon>Pseudomonadota</taxon>
        <taxon>Gammaproteobacteria</taxon>
        <taxon>Lysobacterales</taxon>
        <taxon>Rhodanobacteraceae</taxon>
        <taxon>Rhodanobacter</taxon>
    </lineage>
</organism>
<proteinExistence type="predicted"/>
<dbReference type="Proteomes" id="UP000249046">
    <property type="component" value="Unassembled WGS sequence"/>
</dbReference>
<comment type="caution">
    <text evidence="1">The sequence shown here is derived from an EMBL/GenBank/DDBJ whole genome shotgun (WGS) entry which is preliminary data.</text>
</comment>
<evidence type="ECO:0000313" key="2">
    <source>
        <dbReference type="Proteomes" id="UP000249046"/>
    </source>
</evidence>
<dbReference type="AlphaFoldDB" id="A0A2W5KEV6"/>
<reference evidence="1 2" key="1">
    <citation type="submission" date="2017-08" db="EMBL/GenBank/DDBJ databases">
        <title>Infants hospitalized years apart are colonized by the same room-sourced microbial strains.</title>
        <authorList>
            <person name="Brooks B."/>
            <person name="Olm M.R."/>
            <person name="Firek B.A."/>
            <person name="Baker R."/>
            <person name="Thomas B.C."/>
            <person name="Morowitz M.J."/>
            <person name="Banfield J.F."/>
        </authorList>
    </citation>
    <scope>NUCLEOTIDE SEQUENCE [LARGE SCALE GENOMIC DNA]</scope>
    <source>
        <strain evidence="1">S2_005_003_R2_42</strain>
    </source>
</reference>
<sequence>MDVMVAIDDDRDNPLQQSGAYEAYEEVLRAHSDGVRGALTSRLNLWKYEAEQRASHQARPNYLMRYTN</sequence>
<evidence type="ECO:0000313" key="1">
    <source>
        <dbReference type="EMBL" id="PZQ13968.1"/>
    </source>
</evidence>
<gene>
    <name evidence="1" type="ORF">DI564_10375</name>
</gene>
<name>A0A2W5KEV6_9GAMM</name>
<accession>A0A2W5KEV6</accession>
<dbReference type="EMBL" id="QFPO01000008">
    <property type="protein sequence ID" value="PZQ13968.1"/>
    <property type="molecule type" value="Genomic_DNA"/>
</dbReference>